<accession>A0A1V4AAL8</accession>
<dbReference type="Proteomes" id="UP000190539">
    <property type="component" value="Unassembled WGS sequence"/>
</dbReference>
<keyword evidence="3" id="KW-1185">Reference proteome</keyword>
<organism evidence="2 3">
    <name type="scientific">Streptomyces tsukubensis</name>
    <dbReference type="NCBI Taxonomy" id="83656"/>
    <lineage>
        <taxon>Bacteria</taxon>
        <taxon>Bacillati</taxon>
        <taxon>Actinomycetota</taxon>
        <taxon>Actinomycetes</taxon>
        <taxon>Kitasatosporales</taxon>
        <taxon>Streptomycetaceae</taxon>
        <taxon>Streptomyces</taxon>
    </lineage>
</organism>
<feature type="region of interest" description="Disordered" evidence="1">
    <location>
        <begin position="58"/>
        <end position="90"/>
    </location>
</feature>
<gene>
    <name evidence="2" type="ORF">B1H18_11530</name>
</gene>
<name>A0A1V4AAL8_9ACTN</name>
<evidence type="ECO:0000313" key="3">
    <source>
        <dbReference type="Proteomes" id="UP000190539"/>
    </source>
</evidence>
<comment type="caution">
    <text evidence="2">The sequence shown here is derived from an EMBL/GenBank/DDBJ whole genome shotgun (WGS) entry which is preliminary data.</text>
</comment>
<dbReference type="STRING" id="83656.B1H18_11530"/>
<proteinExistence type="predicted"/>
<reference evidence="2 3" key="1">
    <citation type="submission" date="2017-02" db="EMBL/GenBank/DDBJ databases">
        <title>Draft Genome Sequence of Streptomyces tsukubaensis F601, a Producer of the immunosuppressant tacrolimus FK506.</title>
        <authorList>
            <person name="Zong G."/>
            <person name="Zhong C."/>
            <person name="Fu J."/>
            <person name="Qin R."/>
            <person name="Cao G."/>
        </authorList>
    </citation>
    <scope>NUCLEOTIDE SEQUENCE [LARGE SCALE GENOMIC DNA]</scope>
    <source>
        <strain evidence="2 3">F601</strain>
    </source>
</reference>
<dbReference type="OrthoDB" id="4286634at2"/>
<evidence type="ECO:0000313" key="2">
    <source>
        <dbReference type="EMBL" id="OON80690.1"/>
    </source>
</evidence>
<sequence>MHEWALGATGRIVTWPAPDAYVLVEGVLLRMRPDIPGTPPGTEVVVGHDAERRSLVAHSPVADSPTVGSADSPVAGRAVPGNEDGRGAGG</sequence>
<protein>
    <submittedName>
        <fullName evidence="2">Uncharacterized protein</fullName>
    </submittedName>
</protein>
<dbReference type="AlphaFoldDB" id="A0A1V4AAL8"/>
<dbReference type="EMBL" id="MVFC01000007">
    <property type="protein sequence ID" value="OON80690.1"/>
    <property type="molecule type" value="Genomic_DNA"/>
</dbReference>
<evidence type="ECO:0000256" key="1">
    <source>
        <dbReference type="SAM" id="MobiDB-lite"/>
    </source>
</evidence>